<dbReference type="EMBL" id="CAUEEQ010039653">
    <property type="protein sequence ID" value="CAJ0955111.1"/>
    <property type="molecule type" value="Genomic_DNA"/>
</dbReference>
<dbReference type="InterPro" id="IPR000477">
    <property type="entry name" value="RT_dom"/>
</dbReference>
<feature type="domain" description="Reverse transcriptase" evidence="1">
    <location>
        <begin position="145"/>
        <end position="391"/>
    </location>
</feature>
<sequence length="667" mass="77270">MEALRALEELLLEQEEQAPSKFLDFIRKKSTNFPPISLNSSVEIFVRMVCNELYQLKIHRPFDNLTVAQRQALNELKNMKQVVFKPADKGGNVVVWPVQLYEKEAFKQLNNTECYQKLASDPTTAFQRQLFNTLDDALERGLITKSIWEGLRTNYPVIPTIYFLPKVHKDLSNPPGRPIVSGCGGLNEPVCKLLDYYLKPCVEELPSYVRDSADVLQRLQGITLEPDMFLITGDVESLYTCIKHEQGISAARFFLSNKGIDGELLCLLLELLEHALTHNYFTFKDRYYVQQRGVAMGAAFASSYANLFMGQWEREHMLPYLNDVQGPSVVSWMRFIDDLLFIWQGERKELDKFLMHLNDNDWNVKLTFKVTTNKMDFLDLQLTVDQMGCIHSTIFRKETSTNSVLHAKSAHPGHTIRAIPKGQFIRAKRICDTDKEFESQARDMTCRFLDRGYKFQDINRGYQQAKELDRNLLLQNKVTKKEDSRLQIITNYHGRWNDMNSIFNQFWPILKQDPSLAKFVEDRPLVVARRSRTIGETIIHSHYVAPKSSFIFDSRGPKWGSRACGTSSACKYMVKTETFSNSTKTRDFKIVHPINCRTMSVIYYLTCPCGLIYVGLTSRQLRVRILEHIRDIRSARLLDSENLQKEDFVKLKTIPAHYREFHPSRSD</sequence>
<dbReference type="PROSITE" id="PS50878">
    <property type="entry name" value="RT_POL"/>
    <property type="match status" value="1"/>
</dbReference>
<protein>
    <recommendedName>
        <fullName evidence="1">Reverse transcriptase domain-containing protein</fullName>
    </recommendedName>
</protein>
<dbReference type="Proteomes" id="UP001176940">
    <property type="component" value="Unassembled WGS sequence"/>
</dbReference>
<dbReference type="PANTHER" id="PTHR21301:SF12">
    <property type="match status" value="1"/>
</dbReference>
<dbReference type="PANTHER" id="PTHR21301">
    <property type="entry name" value="REVERSE TRANSCRIPTASE"/>
    <property type="match status" value="1"/>
</dbReference>
<keyword evidence="3" id="KW-1185">Reference proteome</keyword>
<gene>
    <name evidence="2" type="ORF">RIMI_LOCUS15007241</name>
</gene>
<name>A0ABN9M0Q1_9NEOB</name>
<dbReference type="InterPro" id="IPR058912">
    <property type="entry name" value="HTH_animal"/>
</dbReference>
<organism evidence="2 3">
    <name type="scientific">Ranitomeya imitator</name>
    <name type="common">mimic poison frog</name>
    <dbReference type="NCBI Taxonomy" id="111125"/>
    <lineage>
        <taxon>Eukaryota</taxon>
        <taxon>Metazoa</taxon>
        <taxon>Chordata</taxon>
        <taxon>Craniata</taxon>
        <taxon>Vertebrata</taxon>
        <taxon>Euteleostomi</taxon>
        <taxon>Amphibia</taxon>
        <taxon>Batrachia</taxon>
        <taxon>Anura</taxon>
        <taxon>Neobatrachia</taxon>
        <taxon>Hyloidea</taxon>
        <taxon>Dendrobatidae</taxon>
        <taxon>Dendrobatinae</taxon>
        <taxon>Ranitomeya</taxon>
    </lineage>
</organism>
<proteinExistence type="predicted"/>
<evidence type="ECO:0000313" key="3">
    <source>
        <dbReference type="Proteomes" id="UP001176940"/>
    </source>
</evidence>
<comment type="caution">
    <text evidence="2">The sequence shown here is derived from an EMBL/GenBank/DDBJ whole genome shotgun (WGS) entry which is preliminary data.</text>
</comment>
<reference evidence="2" key="1">
    <citation type="submission" date="2023-07" db="EMBL/GenBank/DDBJ databases">
        <authorList>
            <person name="Stuckert A."/>
        </authorList>
    </citation>
    <scope>NUCLEOTIDE SEQUENCE</scope>
</reference>
<dbReference type="Pfam" id="PF26215">
    <property type="entry name" value="HTH_animal"/>
    <property type="match status" value="1"/>
</dbReference>
<evidence type="ECO:0000259" key="1">
    <source>
        <dbReference type="PROSITE" id="PS50878"/>
    </source>
</evidence>
<evidence type="ECO:0000313" key="2">
    <source>
        <dbReference type="EMBL" id="CAJ0955111.1"/>
    </source>
</evidence>
<accession>A0ABN9M0Q1</accession>